<dbReference type="EMBL" id="AP026729">
    <property type="protein sequence ID" value="BDQ61585.1"/>
    <property type="molecule type" value="Genomic_DNA"/>
</dbReference>
<evidence type="ECO:0000313" key="2">
    <source>
        <dbReference type="Proteomes" id="UP001317613"/>
    </source>
</evidence>
<sequence length="414" mass="48909">MQEFIIPSHLLAKIDAKHLQQFMRNEGFDHSQTKEALIYRLIESINSEDDEAEKEQLISSYHNFLLKTIKHNNNRKIVTYPILTTQSSPYYSEKNILNKFDVPGIECLNFSRVISGEGLNKEKFTELFRHITVEDGLVALVEVCYGKINKEIRDDESEITTYEYVWCEIDPKEDVLRLILSTKRNEFTKNNNNKDRNKTQKLIKDTLNRDYNIIFLNLTEKQTLFKMYKYLTAHLEAPYEQKVDPYSKEIEDFTNKIKAELSISEKEDIGLSHRIEKLFERNLIQKDFKSFRTKKVDDGRVQSVNYSDEVGGNVKATSGGSYFNGKSDQNLDLQDSRVYFDIKESIYNDKELSSITVTWTNKSGFRDDRFDEIEVRYTCHRGFYITHFLKYGVREEIYNYVLPKFNEYKRKPLE</sequence>
<dbReference type="Proteomes" id="UP001317613">
    <property type="component" value="Chromosome"/>
</dbReference>
<reference evidence="1" key="1">
    <citation type="submission" date="2022-08" db="EMBL/GenBank/DDBJ databases">
        <title>Molecular epidemiological analysis of five strains of VanD-type vancomycin-resistant Enterococcus faecalis.</title>
        <authorList>
            <person name="Mimura K."/>
            <person name="Hashimoto Y."/>
            <person name="Tomita H."/>
        </authorList>
    </citation>
    <scope>NUCLEOTIDE SEQUENCE</scope>
    <source>
        <strain evidence="1">SVR2332</strain>
    </source>
</reference>
<evidence type="ECO:0000313" key="1">
    <source>
        <dbReference type="EMBL" id="BDQ61585.1"/>
    </source>
</evidence>
<organism evidence="1 2">
    <name type="scientific">Enterococcus faecalis</name>
    <name type="common">Streptococcus faecalis</name>
    <dbReference type="NCBI Taxonomy" id="1351"/>
    <lineage>
        <taxon>Bacteria</taxon>
        <taxon>Bacillati</taxon>
        <taxon>Bacillota</taxon>
        <taxon>Bacilli</taxon>
        <taxon>Lactobacillales</taxon>
        <taxon>Enterococcaceae</taxon>
        <taxon>Enterococcus</taxon>
    </lineage>
</organism>
<name>A0AC59HPK7_ENTFL</name>
<gene>
    <name evidence="1" type="ORF">EfsSVR2332_16630</name>
</gene>
<protein>
    <submittedName>
        <fullName evidence="1">Uncharacterized protein</fullName>
    </submittedName>
</protein>
<accession>A0AC59HPK7</accession>
<proteinExistence type="predicted"/>